<keyword evidence="2" id="KW-1185">Reference proteome</keyword>
<dbReference type="EMBL" id="BDHI01000029">
    <property type="protein sequence ID" value="GCB27601.1"/>
    <property type="molecule type" value="Genomic_DNA"/>
</dbReference>
<sequence>MYKVSDETQDHIFEPKLATAIEKPIKKARMEYDVVEAQAKFGIFVFRDYHGILIRKDDVRFIFQVRFLKVPRRIYRVSCPAIIHAGILDEVQRQDLWIKLDAARDWIPQNDWTGVGMKREDRFLVLG</sequence>
<organism evidence="1 2">
    <name type="scientific">Aspergillus awamori</name>
    <name type="common">Black koji mold</name>
    <dbReference type="NCBI Taxonomy" id="105351"/>
    <lineage>
        <taxon>Eukaryota</taxon>
        <taxon>Fungi</taxon>
        <taxon>Dikarya</taxon>
        <taxon>Ascomycota</taxon>
        <taxon>Pezizomycotina</taxon>
        <taxon>Eurotiomycetes</taxon>
        <taxon>Eurotiomycetidae</taxon>
        <taxon>Eurotiales</taxon>
        <taxon>Aspergillaceae</taxon>
        <taxon>Aspergillus</taxon>
    </lineage>
</organism>
<comment type="caution">
    <text evidence="1">The sequence shown here is derived from an EMBL/GenBank/DDBJ whole genome shotgun (WGS) entry which is preliminary data.</text>
</comment>
<proteinExistence type="predicted"/>
<accession>A0A401L7Q3</accession>
<dbReference type="Proteomes" id="UP000286921">
    <property type="component" value="Unassembled WGS sequence"/>
</dbReference>
<name>A0A401L7Q3_ASPAW</name>
<gene>
    <name evidence="1" type="ORF">AAWM_10486</name>
</gene>
<protein>
    <submittedName>
        <fullName evidence="1">Uncharacterized protein</fullName>
    </submittedName>
</protein>
<evidence type="ECO:0000313" key="1">
    <source>
        <dbReference type="EMBL" id="GCB27601.1"/>
    </source>
</evidence>
<reference evidence="1 2" key="1">
    <citation type="submission" date="2016-09" db="EMBL/GenBank/DDBJ databases">
        <title>Aspergillus awamori IFM 58123T.</title>
        <authorList>
            <person name="Kusuya Y."/>
            <person name="Shimizu M."/>
            <person name="Takahashi H."/>
            <person name="Yaguchi T."/>
        </authorList>
    </citation>
    <scope>NUCLEOTIDE SEQUENCE [LARGE SCALE GENOMIC DNA]</scope>
    <source>
        <strain evidence="1 2">IFM 58123</strain>
    </source>
</reference>
<evidence type="ECO:0000313" key="2">
    <source>
        <dbReference type="Proteomes" id="UP000286921"/>
    </source>
</evidence>
<dbReference type="AlphaFoldDB" id="A0A401L7Q3"/>